<keyword evidence="1" id="KW-0472">Membrane</keyword>
<dbReference type="InParanoid" id="A0A3M0C242"/>
<evidence type="ECO:0000313" key="3">
    <source>
        <dbReference type="EMBL" id="RMB02717.1"/>
    </source>
</evidence>
<gene>
    <name evidence="3" type="ORF">BXY39_3068</name>
</gene>
<dbReference type="EMBL" id="REFR01000014">
    <property type="protein sequence ID" value="RMB02717.1"/>
    <property type="molecule type" value="Genomic_DNA"/>
</dbReference>
<dbReference type="OrthoDB" id="8480731at2"/>
<organism evidence="3 4">
    <name type="scientific">Eilatimonas milleporae</name>
    <dbReference type="NCBI Taxonomy" id="911205"/>
    <lineage>
        <taxon>Bacteria</taxon>
        <taxon>Pseudomonadati</taxon>
        <taxon>Pseudomonadota</taxon>
        <taxon>Alphaproteobacteria</taxon>
        <taxon>Kordiimonadales</taxon>
        <taxon>Kordiimonadaceae</taxon>
        <taxon>Eilatimonas</taxon>
    </lineage>
</organism>
<keyword evidence="4" id="KW-1185">Reference proteome</keyword>
<reference evidence="3 4" key="1">
    <citation type="submission" date="2018-10" db="EMBL/GenBank/DDBJ databases">
        <title>Genomic Encyclopedia of Archaeal and Bacterial Type Strains, Phase II (KMG-II): from individual species to whole genera.</title>
        <authorList>
            <person name="Goeker M."/>
        </authorList>
    </citation>
    <scope>NUCLEOTIDE SEQUENCE [LARGE SCALE GENOMIC DNA]</scope>
    <source>
        <strain evidence="3 4">DSM 25217</strain>
    </source>
</reference>
<feature type="transmembrane region" description="Helical" evidence="1">
    <location>
        <begin position="21"/>
        <end position="42"/>
    </location>
</feature>
<evidence type="ECO:0000313" key="4">
    <source>
        <dbReference type="Proteomes" id="UP000271227"/>
    </source>
</evidence>
<comment type="caution">
    <text evidence="3">The sequence shown here is derived from an EMBL/GenBank/DDBJ whole genome shotgun (WGS) entry which is preliminary data.</text>
</comment>
<feature type="domain" description="ABC-type transport auxiliary lipoprotein component" evidence="2">
    <location>
        <begin position="67"/>
        <end position="212"/>
    </location>
</feature>
<dbReference type="Proteomes" id="UP000271227">
    <property type="component" value="Unassembled WGS sequence"/>
</dbReference>
<protein>
    <submittedName>
        <fullName evidence="3">ABC-type uncharacterized transport system auxiliary subunit</fullName>
    </submittedName>
</protein>
<keyword evidence="1" id="KW-0812">Transmembrane</keyword>
<keyword evidence="1" id="KW-1133">Transmembrane helix</keyword>
<dbReference type="SUPFAM" id="SSF159594">
    <property type="entry name" value="XCC0632-like"/>
    <property type="match status" value="1"/>
</dbReference>
<evidence type="ECO:0000256" key="1">
    <source>
        <dbReference type="SAM" id="Phobius"/>
    </source>
</evidence>
<name>A0A3M0C242_9PROT</name>
<sequence>MTFASRIYGWCTGLPKNSGRVVHPLAAVLAVPFLLAACGPLISFGSDNAQTVYSLQYDGLGVAPPGAPVVYVDDPLTADGLGGREVAVRLGTYERATLDGVLWSSSATDLIRDYLVQSLADDAQVQTLGQGGLDVAAGCRLGLKIWQMHFVPGETADADEVVMSIDAILVNITTSELAGRRMFNVESPVPDGSGERVMIAFNVSMSLIAKQMSRWLAERRDICGG</sequence>
<dbReference type="RefSeq" id="WP_121939725.1">
    <property type="nucleotide sequence ID" value="NZ_REFR01000014.1"/>
</dbReference>
<dbReference type="Pfam" id="PF03886">
    <property type="entry name" value="ABC_trans_aux"/>
    <property type="match status" value="1"/>
</dbReference>
<accession>A0A3M0C242</accession>
<dbReference type="InterPro" id="IPR005586">
    <property type="entry name" value="ABC_trans_aux"/>
</dbReference>
<dbReference type="Gene3D" id="3.40.50.10610">
    <property type="entry name" value="ABC-type transport auxiliary lipoprotein component"/>
    <property type="match status" value="1"/>
</dbReference>
<dbReference type="AlphaFoldDB" id="A0A3M0C242"/>
<proteinExistence type="predicted"/>
<evidence type="ECO:0000259" key="2">
    <source>
        <dbReference type="Pfam" id="PF03886"/>
    </source>
</evidence>